<dbReference type="PROSITE" id="PS50011">
    <property type="entry name" value="PROTEIN_KINASE_DOM"/>
    <property type="match status" value="1"/>
</dbReference>
<dbReference type="InterPro" id="IPR050823">
    <property type="entry name" value="Plant_Ser_Thr_Prot_Kinase"/>
</dbReference>
<dbReference type="SUPFAM" id="SSF56112">
    <property type="entry name" value="Protein kinase-like (PK-like)"/>
    <property type="match status" value="1"/>
</dbReference>
<feature type="compositionally biased region" description="Low complexity" evidence="1">
    <location>
        <begin position="32"/>
        <end position="44"/>
    </location>
</feature>
<feature type="region of interest" description="Disordered" evidence="1">
    <location>
        <begin position="1"/>
        <end position="44"/>
    </location>
</feature>
<dbReference type="OrthoDB" id="1915767at2759"/>
<dbReference type="Gene3D" id="1.10.510.10">
    <property type="entry name" value="Transferase(Phosphotransferase) domain 1"/>
    <property type="match status" value="1"/>
</dbReference>
<dbReference type="InterPro" id="IPR001245">
    <property type="entry name" value="Ser-Thr/Tyr_kinase_cat_dom"/>
</dbReference>
<dbReference type="GO" id="GO:0004672">
    <property type="term" value="F:protein kinase activity"/>
    <property type="evidence" value="ECO:0007669"/>
    <property type="project" value="InterPro"/>
</dbReference>
<dbReference type="AlphaFoldDB" id="A0A9D4V418"/>
<reference evidence="3 4" key="1">
    <citation type="submission" date="2021-01" db="EMBL/GenBank/DDBJ databases">
        <title>Adiantum capillus-veneris genome.</title>
        <authorList>
            <person name="Fang Y."/>
            <person name="Liao Q."/>
        </authorList>
    </citation>
    <scope>NUCLEOTIDE SEQUENCE [LARGE SCALE GENOMIC DNA]</scope>
    <source>
        <strain evidence="3">H3</strain>
        <tissue evidence="3">Leaf</tissue>
    </source>
</reference>
<gene>
    <name evidence="3" type="ORF">GOP47_0004859</name>
</gene>
<evidence type="ECO:0000259" key="2">
    <source>
        <dbReference type="PROSITE" id="PS50011"/>
    </source>
</evidence>
<comment type="caution">
    <text evidence="3">The sequence shown here is derived from an EMBL/GenBank/DDBJ whole genome shotgun (WGS) entry which is preliminary data.</text>
</comment>
<feature type="region of interest" description="Disordered" evidence="1">
    <location>
        <begin position="65"/>
        <end position="95"/>
    </location>
</feature>
<dbReference type="PANTHER" id="PTHR45621">
    <property type="entry name" value="OS01G0588500 PROTEIN-RELATED"/>
    <property type="match status" value="1"/>
</dbReference>
<dbReference type="Pfam" id="PF07714">
    <property type="entry name" value="PK_Tyr_Ser-Thr"/>
    <property type="match status" value="1"/>
</dbReference>
<evidence type="ECO:0000313" key="3">
    <source>
        <dbReference type="EMBL" id="KAI5079380.1"/>
    </source>
</evidence>
<evidence type="ECO:0000313" key="4">
    <source>
        <dbReference type="Proteomes" id="UP000886520"/>
    </source>
</evidence>
<proteinExistence type="predicted"/>
<dbReference type="GO" id="GO:0005524">
    <property type="term" value="F:ATP binding"/>
    <property type="evidence" value="ECO:0007669"/>
    <property type="project" value="InterPro"/>
</dbReference>
<dbReference type="EMBL" id="JABFUD020000005">
    <property type="protein sequence ID" value="KAI5079380.1"/>
    <property type="molecule type" value="Genomic_DNA"/>
</dbReference>
<feature type="domain" description="Protein kinase" evidence="2">
    <location>
        <begin position="296"/>
        <end position="593"/>
    </location>
</feature>
<sequence>MKCFPMQKLKKKHNERAVSLEEIAGSDSDQESSPPTASALSSARRSFRNRVRAIQNAQWFINSNPKLRSSHPSYGSRESKTVGPEASSPLLPLGGRARSATELGSALLMVAATAFRPHPSRHLDSTGKNLPSVAAAHLHLCPHVDDACTNFQPLPSPRQVSGLLPKAGQSSNVYRLPLPSENVHNTPCASVGSLRSSTIEGACMHTSIQLPSASKHSKSSLRAVSPLSCRASCHQTQIGSNSLFNQPQNDTEINSSLIPRENLMLQANHQAPKFQPLPPPTRDALAVWPLRCFTYDELLSACQNFSLGCRIADADVCFNGTIKPKGNYKVGKHQDVVVLVLKEPQHQGSQEWMLKLSTVAHELHQPLHVCQLIGFYGEDGCAEHMLVYERLRKGTLFSLLFGMSDMPPLEWSSRMKIAYGAAGGLARLHELFPDIVLYREFRASSIQVDHDYSSKVSLYRFLSPLNSKMQTCSSSPRVNAYRAPETVSRGELTLKSNVWSFGVILLELLSGKQHLDGGATKNESLNLVKWAKPFLVDEGKLFLLMDPKLRGNFPSRGAKMVAHLALVCLRKDPTKRPSMREALDIVRDVHQSKSTAWCSTKDPIISHKACSPLPISGSAFVKPSLLSQQRPSHDQSPFKLDIVEKPPLKPLIIPPRCGGDGFLHHQQHDCSPAPLTHVKF</sequence>
<dbReference type="InterPro" id="IPR000719">
    <property type="entry name" value="Prot_kinase_dom"/>
</dbReference>
<dbReference type="InterPro" id="IPR011009">
    <property type="entry name" value="Kinase-like_dom_sf"/>
</dbReference>
<protein>
    <recommendedName>
        <fullName evidence="2">Protein kinase domain-containing protein</fullName>
    </recommendedName>
</protein>
<organism evidence="3 4">
    <name type="scientific">Adiantum capillus-veneris</name>
    <name type="common">Maidenhair fern</name>
    <dbReference type="NCBI Taxonomy" id="13818"/>
    <lineage>
        <taxon>Eukaryota</taxon>
        <taxon>Viridiplantae</taxon>
        <taxon>Streptophyta</taxon>
        <taxon>Embryophyta</taxon>
        <taxon>Tracheophyta</taxon>
        <taxon>Polypodiopsida</taxon>
        <taxon>Polypodiidae</taxon>
        <taxon>Polypodiales</taxon>
        <taxon>Pteridineae</taxon>
        <taxon>Pteridaceae</taxon>
        <taxon>Vittarioideae</taxon>
        <taxon>Adiantum</taxon>
    </lineage>
</organism>
<keyword evidence="4" id="KW-1185">Reference proteome</keyword>
<evidence type="ECO:0000256" key="1">
    <source>
        <dbReference type="SAM" id="MobiDB-lite"/>
    </source>
</evidence>
<dbReference type="Proteomes" id="UP000886520">
    <property type="component" value="Chromosome 5"/>
</dbReference>
<accession>A0A9D4V418</accession>
<name>A0A9D4V418_ADICA</name>